<evidence type="ECO:0000256" key="2">
    <source>
        <dbReference type="ARBA" id="ARBA00022475"/>
    </source>
</evidence>
<dbReference type="RefSeq" id="WP_062250576.1">
    <property type="nucleotide sequence ID" value="NZ_LHZA01000154.1"/>
</dbReference>
<evidence type="ECO:0000259" key="7">
    <source>
        <dbReference type="Pfam" id="PF00892"/>
    </source>
</evidence>
<protein>
    <submittedName>
        <fullName evidence="8">Transporter</fullName>
    </submittedName>
</protein>
<feature type="transmembrane region" description="Helical" evidence="6">
    <location>
        <begin position="40"/>
        <end position="61"/>
    </location>
</feature>
<dbReference type="SUPFAM" id="SSF103481">
    <property type="entry name" value="Multidrug resistance efflux transporter EmrE"/>
    <property type="match status" value="2"/>
</dbReference>
<keyword evidence="4 6" id="KW-1133">Transmembrane helix</keyword>
<reference evidence="8 9" key="1">
    <citation type="submission" date="2015-06" db="EMBL/GenBank/DDBJ databases">
        <title>Improved classification and identification of acetic acid bacteria using matrix-assisted laser desorption/ionization time-of-flight mass spectrometry; Gluconobacter nephelii and Gluconobacter uchimurae are later heterotypic synonyms of Gluconobacter japonicus and Gluconobacter oxydans, respectively.</title>
        <authorList>
            <person name="Li L."/>
            <person name="Cleenwerck I."/>
            <person name="De Vuyst L."/>
            <person name="Vandamme P."/>
        </authorList>
    </citation>
    <scope>NUCLEOTIDE SEQUENCE [LARGE SCALE GENOMIC DNA]</scope>
    <source>
        <strain evidence="8 9">LMG 1625</strain>
    </source>
</reference>
<dbReference type="GO" id="GO:0005886">
    <property type="term" value="C:plasma membrane"/>
    <property type="evidence" value="ECO:0007669"/>
    <property type="project" value="UniProtKB-SubCell"/>
</dbReference>
<dbReference type="PATRIC" id="fig|178900.5.peg.1381"/>
<feature type="transmembrane region" description="Helical" evidence="6">
    <location>
        <begin position="180"/>
        <end position="203"/>
    </location>
</feature>
<keyword evidence="3 6" id="KW-0812">Transmembrane</keyword>
<feature type="domain" description="EamA" evidence="7">
    <location>
        <begin position="149"/>
        <end position="282"/>
    </location>
</feature>
<comment type="subcellular location">
    <subcellularLocation>
        <location evidence="1">Cell membrane</location>
        <topology evidence="1">Multi-pass membrane protein</topology>
    </subcellularLocation>
</comment>
<dbReference type="EMBL" id="LHZA01000154">
    <property type="protein sequence ID" value="KXU92319.1"/>
    <property type="molecule type" value="Genomic_DNA"/>
</dbReference>
<keyword evidence="5 6" id="KW-0472">Membrane</keyword>
<keyword evidence="2" id="KW-1003">Cell membrane</keyword>
<accession>A0A149Q4S7</accession>
<name>A0A149Q4S7_9PROT</name>
<dbReference type="Pfam" id="PF00892">
    <property type="entry name" value="EamA"/>
    <property type="match status" value="1"/>
</dbReference>
<feature type="transmembrane region" description="Helical" evidence="6">
    <location>
        <begin position="73"/>
        <end position="93"/>
    </location>
</feature>
<sequence>MPASFPNSPLKERVLALTQLVGSMICLQFGSSLAKSLFPLFGAGGMVGLRTAFAAVALVVFFRSWHAISRRTLRLVLPYGIAIAGMNLCFYLALERIPLGMTVAIEFTGPLFLAFIGSRRLADIGWITLTVLGLCLLLKPDTAALPDMMGVGYAGGAAICWALYIVFGKRMTGKLSPGHACALGLLCSAVILFLPCFTPAFIIGLHHPLLLGMAVLVAISSSALPYALEMQAMHRLSARDLGVLYSLEPVCATCAGILLLHETLSPLRMGGILCIVLASAGTVLTPGKKGPVNEQPELPQ</sequence>
<evidence type="ECO:0000256" key="6">
    <source>
        <dbReference type="SAM" id="Phobius"/>
    </source>
</evidence>
<dbReference type="InterPro" id="IPR051258">
    <property type="entry name" value="Diverse_Substrate_Transporter"/>
</dbReference>
<dbReference type="PANTHER" id="PTHR42920:SF5">
    <property type="entry name" value="EAMA DOMAIN-CONTAINING PROTEIN"/>
    <property type="match status" value="1"/>
</dbReference>
<comment type="caution">
    <text evidence="8">The sequence shown here is derived from an EMBL/GenBank/DDBJ whole genome shotgun (WGS) entry which is preliminary data.</text>
</comment>
<evidence type="ECO:0000313" key="9">
    <source>
        <dbReference type="Proteomes" id="UP000075473"/>
    </source>
</evidence>
<organism evidence="8 9">
    <name type="scientific">Acetobacter cerevisiae</name>
    <dbReference type="NCBI Taxonomy" id="178900"/>
    <lineage>
        <taxon>Bacteria</taxon>
        <taxon>Pseudomonadati</taxon>
        <taxon>Pseudomonadota</taxon>
        <taxon>Alphaproteobacteria</taxon>
        <taxon>Acetobacterales</taxon>
        <taxon>Acetobacteraceae</taxon>
        <taxon>Acetobacter</taxon>
    </lineage>
</organism>
<evidence type="ECO:0000256" key="3">
    <source>
        <dbReference type="ARBA" id="ARBA00022692"/>
    </source>
</evidence>
<dbReference type="PANTHER" id="PTHR42920">
    <property type="entry name" value="OS03G0707200 PROTEIN-RELATED"/>
    <property type="match status" value="1"/>
</dbReference>
<dbReference type="Proteomes" id="UP000075473">
    <property type="component" value="Unassembled WGS sequence"/>
</dbReference>
<dbReference type="InterPro" id="IPR037185">
    <property type="entry name" value="EmrE-like"/>
</dbReference>
<feature type="transmembrane region" description="Helical" evidence="6">
    <location>
        <begin position="151"/>
        <end position="168"/>
    </location>
</feature>
<proteinExistence type="predicted"/>
<evidence type="ECO:0000256" key="4">
    <source>
        <dbReference type="ARBA" id="ARBA00022989"/>
    </source>
</evidence>
<dbReference type="InterPro" id="IPR000620">
    <property type="entry name" value="EamA_dom"/>
</dbReference>
<dbReference type="AlphaFoldDB" id="A0A149Q4S7"/>
<feature type="transmembrane region" description="Helical" evidence="6">
    <location>
        <begin position="240"/>
        <end position="261"/>
    </location>
</feature>
<evidence type="ECO:0000256" key="5">
    <source>
        <dbReference type="ARBA" id="ARBA00023136"/>
    </source>
</evidence>
<gene>
    <name evidence="8" type="ORF">AD928_11135</name>
</gene>
<evidence type="ECO:0000256" key="1">
    <source>
        <dbReference type="ARBA" id="ARBA00004651"/>
    </source>
</evidence>
<evidence type="ECO:0000313" key="8">
    <source>
        <dbReference type="EMBL" id="KXU92319.1"/>
    </source>
</evidence>
<feature type="transmembrane region" description="Helical" evidence="6">
    <location>
        <begin position="99"/>
        <end position="116"/>
    </location>
</feature>
<feature type="transmembrane region" description="Helical" evidence="6">
    <location>
        <begin position="121"/>
        <end position="139"/>
    </location>
</feature>
<feature type="transmembrane region" description="Helical" evidence="6">
    <location>
        <begin position="209"/>
        <end position="228"/>
    </location>
</feature>